<dbReference type="OrthoDB" id="9787830at2"/>
<sequence length="398" mass="44168">MFRKTALICLPLAALVVLISLSLVSSWPGNRTSTQKEIPPQEPTPSAFRQLTDLAGRSVTLPENINRFVLMRGLALYDLAALLGDQLDEKLVGWDSSLQSSDRDAYDKFVARFPGLKQIPLLGDSLRDGVSAEAVLALQPDVVIAGTYMVGQTKCLEQLEQAGVPVLYLNSDDPFRDPQKSLLLLGKVFQQEPRAREIVDWVDREFAVVQERMSGLDGPIPSIYVEAGTSGAGRYGNTFGSNLQGQRVNWGSILSQLRCQNVAKDVSGAYGMGVIQPEFLLTSNPSVIVITGACWTAHPESLRLGYDARPEPALETLRQYENRPGWSELDAIQNGRLYGLNTRLGSHVTAFAAVQQLTKWLYPREFSDLNPQQRLQEFHERFMPIEYSGTWMVELKAP</sequence>
<dbReference type="PANTHER" id="PTHR30535:SF34">
    <property type="entry name" value="MOLYBDATE-BINDING PROTEIN MOLA"/>
    <property type="match status" value="1"/>
</dbReference>
<dbReference type="InterPro" id="IPR002491">
    <property type="entry name" value="ABC_transptr_periplasmic_BD"/>
</dbReference>
<dbReference type="SUPFAM" id="SSF53807">
    <property type="entry name" value="Helical backbone' metal receptor"/>
    <property type="match status" value="1"/>
</dbReference>
<gene>
    <name evidence="2" type="ORF">SAMN05421753_102315</name>
</gene>
<dbReference type="STRING" id="1576369.SAMN05421753_102315"/>
<feature type="domain" description="Fe/B12 periplasmic-binding" evidence="1">
    <location>
        <begin position="67"/>
        <end position="369"/>
    </location>
</feature>
<dbReference type="Gene3D" id="3.40.50.1980">
    <property type="entry name" value="Nitrogenase molybdenum iron protein domain"/>
    <property type="match status" value="2"/>
</dbReference>
<evidence type="ECO:0000313" key="2">
    <source>
        <dbReference type="EMBL" id="SFH74854.1"/>
    </source>
</evidence>
<reference evidence="3" key="1">
    <citation type="submission" date="2016-10" db="EMBL/GenBank/DDBJ databases">
        <authorList>
            <person name="Varghese N."/>
            <person name="Submissions S."/>
        </authorList>
    </citation>
    <scope>NUCLEOTIDE SEQUENCE [LARGE SCALE GENOMIC DNA]</scope>
    <source>
        <strain evidence="3">DSM 26348</strain>
    </source>
</reference>
<dbReference type="PANTHER" id="PTHR30535">
    <property type="entry name" value="VITAMIN B12-BINDING PROTEIN"/>
    <property type="match status" value="1"/>
</dbReference>
<dbReference type="Proteomes" id="UP000199518">
    <property type="component" value="Unassembled WGS sequence"/>
</dbReference>
<dbReference type="AlphaFoldDB" id="A0A1I3CJS4"/>
<accession>A0A1I3CJS4</accession>
<dbReference type="InterPro" id="IPR050902">
    <property type="entry name" value="ABC_Transporter_SBP"/>
</dbReference>
<dbReference type="PROSITE" id="PS50983">
    <property type="entry name" value="FE_B12_PBP"/>
    <property type="match status" value="1"/>
</dbReference>
<dbReference type="RefSeq" id="WP_092047998.1">
    <property type="nucleotide sequence ID" value="NZ_FOQD01000002.1"/>
</dbReference>
<dbReference type="EMBL" id="FOQD01000002">
    <property type="protein sequence ID" value="SFH74854.1"/>
    <property type="molecule type" value="Genomic_DNA"/>
</dbReference>
<evidence type="ECO:0000259" key="1">
    <source>
        <dbReference type="PROSITE" id="PS50983"/>
    </source>
</evidence>
<evidence type="ECO:0000313" key="3">
    <source>
        <dbReference type="Proteomes" id="UP000199518"/>
    </source>
</evidence>
<keyword evidence="3" id="KW-1185">Reference proteome</keyword>
<proteinExistence type="predicted"/>
<organism evidence="2 3">
    <name type="scientific">Planctomicrobium piriforme</name>
    <dbReference type="NCBI Taxonomy" id="1576369"/>
    <lineage>
        <taxon>Bacteria</taxon>
        <taxon>Pseudomonadati</taxon>
        <taxon>Planctomycetota</taxon>
        <taxon>Planctomycetia</taxon>
        <taxon>Planctomycetales</taxon>
        <taxon>Planctomycetaceae</taxon>
        <taxon>Planctomicrobium</taxon>
    </lineage>
</organism>
<name>A0A1I3CJS4_9PLAN</name>
<dbReference type="Pfam" id="PF01497">
    <property type="entry name" value="Peripla_BP_2"/>
    <property type="match status" value="1"/>
</dbReference>
<protein>
    <submittedName>
        <fullName evidence="2">Iron complex transport system substrate-binding protein</fullName>
    </submittedName>
</protein>